<name>A0A7W2TUV3_9GAMM</name>
<reference evidence="1 2" key="1">
    <citation type="submission" date="2020-07" db="EMBL/GenBank/DDBJ databases">
        <title>Halieaceae bacterium, F7430, whole genome shotgun sequencing project.</title>
        <authorList>
            <person name="Jiang S."/>
            <person name="Liu Z.W."/>
            <person name="Du Z.J."/>
        </authorList>
    </citation>
    <scope>NUCLEOTIDE SEQUENCE [LARGE SCALE GENOMIC DNA]</scope>
    <source>
        <strain evidence="1 2">F7430</strain>
    </source>
</reference>
<accession>A0A7W2TUV3</accession>
<dbReference type="Pfam" id="PF04315">
    <property type="entry name" value="EpmC"/>
    <property type="match status" value="1"/>
</dbReference>
<gene>
    <name evidence="1" type="ORF">H2508_04660</name>
</gene>
<proteinExistence type="predicted"/>
<evidence type="ECO:0000313" key="1">
    <source>
        <dbReference type="EMBL" id="MBA6412395.1"/>
    </source>
</evidence>
<dbReference type="InterPro" id="IPR007411">
    <property type="entry name" value="EpmC"/>
</dbReference>
<dbReference type="AlphaFoldDB" id="A0A7W2TUV3"/>
<keyword evidence="1" id="KW-0648">Protein biosynthesis</keyword>
<keyword evidence="1" id="KW-0251">Elongation factor</keyword>
<keyword evidence="2" id="KW-1185">Reference proteome</keyword>
<dbReference type="GO" id="GO:0003746">
    <property type="term" value="F:translation elongation factor activity"/>
    <property type="evidence" value="ECO:0007669"/>
    <property type="project" value="UniProtKB-KW"/>
</dbReference>
<sequence length="200" mass="22775">MTARESFLQAETFCALRLEQVFNRCFSDSERSLLIGGAAEPLYLPAGLEDEDVPKLSAQWHRLYYREDYFASALHEVSHWCIAGPARRLQKDFGYWYAPDGRNAEQQQAFQVVEIKPQALEWCFSQACAYPFRVSLDNLAGGPEARRDELAFKQAVTARARQLQDIGLPARAQIFFRALAQEFGTRLELEDLEFSLAALS</sequence>
<comment type="caution">
    <text evidence="1">The sequence shown here is derived from an EMBL/GenBank/DDBJ whole genome shotgun (WGS) entry which is preliminary data.</text>
</comment>
<dbReference type="RefSeq" id="WP_182169322.1">
    <property type="nucleotide sequence ID" value="NZ_JACFXU010000013.1"/>
</dbReference>
<protein>
    <submittedName>
        <fullName evidence="1">Elongation factor P hydroxylase</fullName>
    </submittedName>
</protein>
<dbReference type="EMBL" id="JACFXU010000013">
    <property type="protein sequence ID" value="MBA6412395.1"/>
    <property type="molecule type" value="Genomic_DNA"/>
</dbReference>
<organism evidence="1 2">
    <name type="scientific">Sediminihaliea albiluteola</name>
    <dbReference type="NCBI Taxonomy" id="2758564"/>
    <lineage>
        <taxon>Bacteria</taxon>
        <taxon>Pseudomonadati</taxon>
        <taxon>Pseudomonadota</taxon>
        <taxon>Gammaproteobacteria</taxon>
        <taxon>Cellvibrionales</taxon>
        <taxon>Halieaceae</taxon>
        <taxon>Sediminihaliea</taxon>
    </lineage>
</organism>
<dbReference type="Proteomes" id="UP000539350">
    <property type="component" value="Unassembled WGS sequence"/>
</dbReference>
<evidence type="ECO:0000313" key="2">
    <source>
        <dbReference type="Proteomes" id="UP000539350"/>
    </source>
</evidence>